<dbReference type="OrthoDB" id="1926878at2759"/>
<dbReference type="GO" id="GO:0003688">
    <property type="term" value="F:DNA replication origin binding"/>
    <property type="evidence" value="ECO:0007669"/>
    <property type="project" value="TreeGrafter"/>
</dbReference>
<feature type="compositionally biased region" description="Basic and acidic residues" evidence="12">
    <location>
        <begin position="272"/>
        <end position="282"/>
    </location>
</feature>
<dbReference type="GO" id="GO:0006270">
    <property type="term" value="P:DNA replication initiation"/>
    <property type="evidence" value="ECO:0007669"/>
    <property type="project" value="TreeGrafter"/>
</dbReference>
<evidence type="ECO:0000256" key="5">
    <source>
        <dbReference type="ARBA" id="ARBA00022723"/>
    </source>
</evidence>
<dbReference type="SUPFAM" id="SSF52540">
    <property type="entry name" value="P-loop containing nucleoside triphosphate hydrolases"/>
    <property type="match status" value="1"/>
</dbReference>
<evidence type="ECO:0000259" key="14">
    <source>
        <dbReference type="Pfam" id="PF13191"/>
    </source>
</evidence>
<feature type="domain" description="Orc1-like AAA ATPase" evidence="14">
    <location>
        <begin position="146"/>
        <end position="231"/>
    </location>
</feature>
<evidence type="ECO:0000256" key="2">
    <source>
        <dbReference type="ARBA" id="ARBA00008398"/>
    </source>
</evidence>
<dbReference type="FunFam" id="1.10.8.60:FF:000062">
    <property type="entry name" value="Origin recognition complex subunit 1"/>
    <property type="match status" value="1"/>
</dbReference>
<dbReference type="Pfam" id="PF22606">
    <property type="entry name" value="Cdc6-ORC-like_ATPase_lid"/>
    <property type="match status" value="1"/>
</dbReference>
<feature type="region of interest" description="Disordered" evidence="12">
    <location>
        <begin position="1"/>
        <end position="76"/>
    </location>
</feature>
<dbReference type="InterPro" id="IPR015163">
    <property type="entry name" value="Cdc6_C"/>
</dbReference>
<keyword evidence="6 11" id="KW-0547">Nucleotide-binding</keyword>
<evidence type="ECO:0000256" key="12">
    <source>
        <dbReference type="SAM" id="MobiDB-lite"/>
    </source>
</evidence>
<keyword evidence="7 11" id="KW-0067">ATP-binding</keyword>
<dbReference type="GO" id="GO:0046872">
    <property type="term" value="F:metal ion binding"/>
    <property type="evidence" value="ECO:0007669"/>
    <property type="project" value="UniProtKB-KW"/>
</dbReference>
<keyword evidence="4 11" id="KW-0235">DNA replication</keyword>
<reference evidence="16" key="1">
    <citation type="submission" date="2020-12" db="EMBL/GenBank/DDBJ databases">
        <title>Metabolic potential, ecology and presence of endohyphal bacteria is reflected in genomic diversity of Mucoromycotina.</title>
        <authorList>
            <person name="Muszewska A."/>
            <person name="Okrasinska A."/>
            <person name="Steczkiewicz K."/>
            <person name="Drgas O."/>
            <person name="Orlowska M."/>
            <person name="Perlinska-Lenart U."/>
            <person name="Aleksandrzak-Piekarczyk T."/>
            <person name="Szatraj K."/>
            <person name="Zielenkiewicz U."/>
            <person name="Pilsyk S."/>
            <person name="Malc E."/>
            <person name="Mieczkowski P."/>
            <person name="Kruszewska J.S."/>
            <person name="Biernat P."/>
            <person name="Pawlowska J."/>
        </authorList>
    </citation>
    <scope>NUCLEOTIDE SEQUENCE</scope>
    <source>
        <strain evidence="16">WA0000067209</strain>
    </source>
</reference>
<evidence type="ECO:0000256" key="4">
    <source>
        <dbReference type="ARBA" id="ARBA00022705"/>
    </source>
</evidence>
<feature type="domain" description="Cdc6/ORC1-like ATPase lid" evidence="15">
    <location>
        <begin position="330"/>
        <end position="383"/>
    </location>
</feature>
<comment type="similarity">
    <text evidence="2 11">Belongs to the ORC1 family.</text>
</comment>
<dbReference type="InterPro" id="IPR050311">
    <property type="entry name" value="ORC1/CDC6"/>
</dbReference>
<evidence type="ECO:0000256" key="7">
    <source>
        <dbReference type="ARBA" id="ARBA00022840"/>
    </source>
</evidence>
<dbReference type="Pfam" id="PF13191">
    <property type="entry name" value="AAA_16"/>
    <property type="match status" value="1"/>
</dbReference>
<evidence type="ECO:0000256" key="1">
    <source>
        <dbReference type="ARBA" id="ARBA00004123"/>
    </source>
</evidence>
<evidence type="ECO:0000256" key="3">
    <source>
        <dbReference type="ARBA" id="ARBA00019081"/>
    </source>
</evidence>
<accession>A0A8H7UPL4</accession>
<evidence type="ECO:0000256" key="10">
    <source>
        <dbReference type="ARBA" id="ARBA00023242"/>
    </source>
</evidence>
<keyword evidence="17" id="KW-1185">Reference proteome</keyword>
<evidence type="ECO:0000256" key="8">
    <source>
        <dbReference type="ARBA" id="ARBA00022842"/>
    </source>
</evidence>
<evidence type="ECO:0000259" key="13">
    <source>
        <dbReference type="Pfam" id="PF09079"/>
    </source>
</evidence>
<dbReference type="GO" id="GO:0005524">
    <property type="term" value="F:ATP binding"/>
    <property type="evidence" value="ECO:0007669"/>
    <property type="project" value="UniProtKB-KW"/>
</dbReference>
<dbReference type="GO" id="GO:0033314">
    <property type="term" value="P:mitotic DNA replication checkpoint signaling"/>
    <property type="evidence" value="ECO:0007669"/>
    <property type="project" value="TreeGrafter"/>
</dbReference>
<comment type="caution">
    <text evidence="16">The sequence shown here is derived from an EMBL/GenBank/DDBJ whole genome shotgun (WGS) entry which is preliminary data.</text>
</comment>
<keyword evidence="9 11" id="KW-0238">DNA-binding</keyword>
<feature type="compositionally biased region" description="Basic and acidic residues" evidence="12">
    <location>
        <begin position="41"/>
        <end position="57"/>
    </location>
</feature>
<dbReference type="Gene3D" id="1.10.8.60">
    <property type="match status" value="1"/>
</dbReference>
<dbReference type="PANTHER" id="PTHR10763:SF23">
    <property type="entry name" value="ORIGIN RECOGNITION COMPLEX SUBUNIT 1"/>
    <property type="match status" value="1"/>
</dbReference>
<keyword evidence="5" id="KW-0479">Metal-binding</keyword>
<comment type="subcellular location">
    <subcellularLocation>
        <location evidence="1 11">Nucleus</location>
    </subcellularLocation>
</comment>
<comment type="function">
    <text evidence="11">Component of the origin recognition complex (ORC) that binds origins of replication. DNA-binding is ATP-dependent, however specific DNA sequences that define origins of replication have not been identified so far. ORC is required to assemble the pre-replication complex necessary to initiate DNA replication.</text>
</comment>
<keyword evidence="10 11" id="KW-0539">Nucleus</keyword>
<gene>
    <name evidence="16" type="ORF">INT43_002807</name>
</gene>
<keyword evidence="8" id="KW-0460">Magnesium</keyword>
<evidence type="ECO:0000256" key="11">
    <source>
        <dbReference type="RuleBase" id="RU365058"/>
    </source>
</evidence>
<dbReference type="InterPro" id="IPR027417">
    <property type="entry name" value="P-loop_NTPase"/>
</dbReference>
<evidence type="ECO:0000256" key="6">
    <source>
        <dbReference type="ARBA" id="ARBA00022741"/>
    </source>
</evidence>
<dbReference type="InterPro" id="IPR041664">
    <property type="entry name" value="AAA_16"/>
</dbReference>
<protein>
    <recommendedName>
        <fullName evidence="3 11">Origin recognition complex subunit 1</fullName>
    </recommendedName>
</protein>
<dbReference type="Pfam" id="PF09079">
    <property type="entry name" value="WHD_Cdc6"/>
    <property type="match status" value="1"/>
</dbReference>
<comment type="subunit">
    <text evidence="11">ORC is composed of six subunits.</text>
</comment>
<feature type="region of interest" description="Disordered" evidence="12">
    <location>
        <begin position="262"/>
        <end position="282"/>
    </location>
</feature>
<organism evidence="16 17">
    <name type="scientific">Mortierella isabellina</name>
    <name type="common">Filamentous fungus</name>
    <name type="synonym">Umbelopsis isabellina</name>
    <dbReference type="NCBI Taxonomy" id="91625"/>
    <lineage>
        <taxon>Eukaryota</taxon>
        <taxon>Fungi</taxon>
        <taxon>Fungi incertae sedis</taxon>
        <taxon>Mucoromycota</taxon>
        <taxon>Mucoromycotina</taxon>
        <taxon>Umbelopsidomycetes</taxon>
        <taxon>Umbelopsidales</taxon>
        <taxon>Umbelopsidaceae</taxon>
        <taxon>Umbelopsis</taxon>
    </lineage>
</organism>
<sequence>MPKRRFHDRSNILPESSKRSARTKVVDYSESAATKKHRSQKHNETDHDESDYSHSSENEADTPRTPSKSFRSSTFATPTRKSLNLLGISPRRTPKKPVLTNRAIHRVNQYSQVVPLPQRSQETALATTAYEQARERLHVSAVPNSLPCRELEFEEIFSHVETALEEGTGTCIYISGVPGTGKTATILEVIRHLQHKSENENLTKFQFVEINGMKLTEPNQAYSILWECLQTPNEDQSVKKKRVTANHALDLLEQTYNTYDANRQPTQGCADGRTRPSGDKKANSHVQFLRVAKSSELKAHSRCRRQHNGFTRAHAEQQDFKSFRINFQPYTHQQLYQIVESRLEGIDAFEKEAVEFAARKVSAVSGDARRALDICRRAIEIVEENVKKGGAAAKKTHVTIAIINEAVREMFSSPAVTFVQQCSLHQKLFLVSVLKCVQRTGLADVEFGEVAQQHVQTCKWHHIEAPGTSDLMRVCESLGQTRALVVEGGRLDLGMRIALNISEGDLVMACKGDKLIGKLVSNA</sequence>
<evidence type="ECO:0000313" key="17">
    <source>
        <dbReference type="Proteomes" id="UP000654370"/>
    </source>
</evidence>
<dbReference type="AlphaFoldDB" id="A0A8H7UPL4"/>
<proteinExistence type="inferred from homology"/>
<feature type="compositionally biased region" description="Polar residues" evidence="12">
    <location>
        <begin position="64"/>
        <end position="76"/>
    </location>
</feature>
<name>A0A8H7UPL4_MORIS</name>
<dbReference type="PANTHER" id="PTHR10763">
    <property type="entry name" value="CELL DIVISION CONTROL PROTEIN 6-RELATED"/>
    <property type="match status" value="1"/>
</dbReference>
<dbReference type="GO" id="GO:0005664">
    <property type="term" value="C:nuclear origin of replication recognition complex"/>
    <property type="evidence" value="ECO:0007669"/>
    <property type="project" value="TreeGrafter"/>
</dbReference>
<dbReference type="InterPro" id="IPR054425">
    <property type="entry name" value="Cdc6_ORC1-like_ATPase_lid"/>
</dbReference>
<evidence type="ECO:0000259" key="15">
    <source>
        <dbReference type="Pfam" id="PF22606"/>
    </source>
</evidence>
<evidence type="ECO:0000313" key="16">
    <source>
        <dbReference type="EMBL" id="KAG2186369.1"/>
    </source>
</evidence>
<dbReference type="EMBL" id="JAEPQZ010000001">
    <property type="protein sequence ID" value="KAG2186369.1"/>
    <property type="molecule type" value="Genomic_DNA"/>
</dbReference>
<evidence type="ECO:0000256" key="9">
    <source>
        <dbReference type="ARBA" id="ARBA00023125"/>
    </source>
</evidence>
<dbReference type="Gene3D" id="3.40.50.300">
    <property type="entry name" value="P-loop containing nucleotide triphosphate hydrolases"/>
    <property type="match status" value="1"/>
</dbReference>
<dbReference type="Proteomes" id="UP000654370">
    <property type="component" value="Unassembled WGS sequence"/>
</dbReference>
<feature type="domain" description="Cdc6 C-terminal" evidence="13">
    <location>
        <begin position="419"/>
        <end position="506"/>
    </location>
</feature>